<proteinExistence type="predicted"/>
<feature type="transmembrane region" description="Helical" evidence="5">
    <location>
        <begin position="58"/>
        <end position="78"/>
    </location>
</feature>
<dbReference type="AlphaFoldDB" id="A0A1G1VDZ9"/>
<evidence type="ECO:0000256" key="5">
    <source>
        <dbReference type="SAM" id="Phobius"/>
    </source>
</evidence>
<gene>
    <name evidence="7" type="ORF">A3A77_04175</name>
</gene>
<feature type="transmembrane region" description="Helical" evidence="5">
    <location>
        <begin position="117"/>
        <end position="136"/>
    </location>
</feature>
<organism evidence="7 8">
    <name type="scientific">Candidatus Blackburnbacteria bacterium RIFCSPLOWO2_01_FULL_40_20</name>
    <dbReference type="NCBI Taxonomy" id="1797519"/>
    <lineage>
        <taxon>Bacteria</taxon>
        <taxon>Candidatus Blackburniibacteriota</taxon>
    </lineage>
</organism>
<evidence type="ECO:0000256" key="4">
    <source>
        <dbReference type="ARBA" id="ARBA00023136"/>
    </source>
</evidence>
<dbReference type="GO" id="GO:0016020">
    <property type="term" value="C:membrane"/>
    <property type="evidence" value="ECO:0007669"/>
    <property type="project" value="UniProtKB-SubCell"/>
</dbReference>
<dbReference type="PANTHER" id="PTHR37422">
    <property type="entry name" value="TEICHURONIC ACID BIOSYNTHESIS PROTEIN TUAE"/>
    <property type="match status" value="1"/>
</dbReference>
<dbReference type="Pfam" id="PF04932">
    <property type="entry name" value="Wzy_C"/>
    <property type="match status" value="1"/>
</dbReference>
<dbReference type="Proteomes" id="UP000178659">
    <property type="component" value="Unassembled WGS sequence"/>
</dbReference>
<dbReference type="InterPro" id="IPR007016">
    <property type="entry name" value="O-antigen_ligase-rel_domated"/>
</dbReference>
<evidence type="ECO:0000256" key="2">
    <source>
        <dbReference type="ARBA" id="ARBA00022692"/>
    </source>
</evidence>
<evidence type="ECO:0000313" key="7">
    <source>
        <dbReference type="EMBL" id="OGY13557.1"/>
    </source>
</evidence>
<dbReference type="InterPro" id="IPR051533">
    <property type="entry name" value="WaaL-like"/>
</dbReference>
<feature type="transmembrane region" description="Helical" evidence="5">
    <location>
        <begin position="362"/>
        <end position="380"/>
    </location>
</feature>
<sequence>MLSVLLSLYFLIFPLGQLIRIEVVPSVVLQPVDLTAGVLVLVWIFANRGYTKVRNSYFVPFVVIALFTLFLNFGTVSIENFITGGFYLVRLSIYTLLFFAIHDIVRRSVFWKKHIPIFLISAGVLVVLFGFIQYIFYPDFKNLAELGWDVHYFRLASTFFDTGFAGILIVLLLILLSLKILDREIGFKGYGLLLPGIVALALTFSRASYLSFLVATALIYIVRRNAKFTATILVIFLISVFLLPRPGGEGVRLKRTSTVITRAENFNETLRMVSSKPLFGVGYDLLRYNKDSVDFKSHSGAGAASSLVFVLATTGVVGLLIYLSTIINILLNGLSNLKSSLGAALVVTLSALLVHSIFDNSLFYPWVLGWVAILAGSMPVPKESR</sequence>
<evidence type="ECO:0000313" key="8">
    <source>
        <dbReference type="Proteomes" id="UP000178659"/>
    </source>
</evidence>
<reference evidence="7 8" key="1">
    <citation type="journal article" date="2016" name="Nat. Commun.">
        <title>Thousands of microbial genomes shed light on interconnected biogeochemical processes in an aquifer system.</title>
        <authorList>
            <person name="Anantharaman K."/>
            <person name="Brown C.T."/>
            <person name="Hug L.A."/>
            <person name="Sharon I."/>
            <person name="Castelle C.J."/>
            <person name="Probst A.J."/>
            <person name="Thomas B.C."/>
            <person name="Singh A."/>
            <person name="Wilkins M.J."/>
            <person name="Karaoz U."/>
            <person name="Brodie E.L."/>
            <person name="Williams K.H."/>
            <person name="Hubbard S.S."/>
            <person name="Banfield J.F."/>
        </authorList>
    </citation>
    <scope>NUCLEOTIDE SEQUENCE [LARGE SCALE GENOMIC DNA]</scope>
</reference>
<feature type="transmembrane region" description="Helical" evidence="5">
    <location>
        <begin position="337"/>
        <end position="355"/>
    </location>
</feature>
<evidence type="ECO:0000256" key="1">
    <source>
        <dbReference type="ARBA" id="ARBA00004141"/>
    </source>
</evidence>
<feature type="transmembrane region" description="Helical" evidence="5">
    <location>
        <begin position="156"/>
        <end position="178"/>
    </location>
</feature>
<feature type="transmembrane region" description="Helical" evidence="5">
    <location>
        <begin position="228"/>
        <end position="245"/>
    </location>
</feature>
<feature type="transmembrane region" description="Helical" evidence="5">
    <location>
        <begin position="190"/>
        <end position="222"/>
    </location>
</feature>
<feature type="transmembrane region" description="Helical" evidence="5">
    <location>
        <begin position="84"/>
        <end position="105"/>
    </location>
</feature>
<comment type="subcellular location">
    <subcellularLocation>
        <location evidence="1">Membrane</location>
        <topology evidence="1">Multi-pass membrane protein</topology>
    </subcellularLocation>
</comment>
<dbReference type="PANTHER" id="PTHR37422:SF13">
    <property type="entry name" value="LIPOPOLYSACCHARIDE BIOSYNTHESIS PROTEIN PA4999-RELATED"/>
    <property type="match status" value="1"/>
</dbReference>
<accession>A0A1G1VDZ9</accession>
<evidence type="ECO:0000256" key="3">
    <source>
        <dbReference type="ARBA" id="ARBA00022989"/>
    </source>
</evidence>
<keyword evidence="4 5" id="KW-0472">Membrane</keyword>
<feature type="domain" description="O-antigen ligase-related" evidence="6">
    <location>
        <begin position="193"/>
        <end position="323"/>
    </location>
</feature>
<dbReference type="EMBL" id="MHCC01000013">
    <property type="protein sequence ID" value="OGY13557.1"/>
    <property type="molecule type" value="Genomic_DNA"/>
</dbReference>
<keyword evidence="3 5" id="KW-1133">Transmembrane helix</keyword>
<keyword evidence="2 5" id="KW-0812">Transmembrane</keyword>
<evidence type="ECO:0000259" key="6">
    <source>
        <dbReference type="Pfam" id="PF04932"/>
    </source>
</evidence>
<comment type="caution">
    <text evidence="7">The sequence shown here is derived from an EMBL/GenBank/DDBJ whole genome shotgun (WGS) entry which is preliminary data.</text>
</comment>
<name>A0A1G1VDZ9_9BACT</name>
<feature type="transmembrane region" description="Helical" evidence="5">
    <location>
        <begin position="28"/>
        <end position="46"/>
    </location>
</feature>
<feature type="transmembrane region" description="Helical" evidence="5">
    <location>
        <begin position="307"/>
        <end position="331"/>
    </location>
</feature>
<protein>
    <recommendedName>
        <fullName evidence="6">O-antigen ligase-related domain-containing protein</fullName>
    </recommendedName>
</protein>